<dbReference type="PROSITE" id="PS50883">
    <property type="entry name" value="EAL"/>
    <property type="match status" value="1"/>
</dbReference>
<dbReference type="SMART" id="SM00267">
    <property type="entry name" value="GGDEF"/>
    <property type="match status" value="1"/>
</dbReference>
<protein>
    <recommendedName>
        <fullName evidence="5">GGDEF-domain containing protein</fullName>
    </recommendedName>
</protein>
<dbReference type="PROSITE" id="PS50887">
    <property type="entry name" value="GGDEF"/>
    <property type="match status" value="1"/>
</dbReference>
<dbReference type="CDD" id="cd01949">
    <property type="entry name" value="GGDEF"/>
    <property type="match status" value="1"/>
</dbReference>
<name>A0A6F8PR39_9GAMM</name>
<feature type="domain" description="GGDEF" evidence="2">
    <location>
        <begin position="191"/>
        <end position="324"/>
    </location>
</feature>
<dbReference type="InterPro" id="IPR035919">
    <property type="entry name" value="EAL_sf"/>
</dbReference>
<dbReference type="CDD" id="cd01948">
    <property type="entry name" value="EAL"/>
    <property type="match status" value="1"/>
</dbReference>
<dbReference type="InterPro" id="IPR001633">
    <property type="entry name" value="EAL_dom"/>
</dbReference>
<dbReference type="SMART" id="SM00052">
    <property type="entry name" value="EAL"/>
    <property type="match status" value="1"/>
</dbReference>
<feature type="domain" description="EAL" evidence="1">
    <location>
        <begin position="333"/>
        <end position="587"/>
    </location>
</feature>
<dbReference type="InterPro" id="IPR029787">
    <property type="entry name" value="Nucleotide_cyclase"/>
</dbReference>
<dbReference type="PANTHER" id="PTHR44757">
    <property type="entry name" value="DIGUANYLATE CYCLASE DGCP"/>
    <property type="match status" value="1"/>
</dbReference>
<dbReference type="SUPFAM" id="SSF141868">
    <property type="entry name" value="EAL domain-like"/>
    <property type="match status" value="1"/>
</dbReference>
<reference evidence="4" key="1">
    <citation type="submission" date="2019-11" db="EMBL/GenBank/DDBJ databases">
        <title>Isolation and characterization of two novel species in the genus Thiomicrorhabdus.</title>
        <authorList>
            <person name="Mochizuki J."/>
            <person name="Kojima H."/>
            <person name="Fukui M."/>
        </authorList>
    </citation>
    <scope>NUCLEOTIDE SEQUENCE [LARGE SCALE GENOMIC DNA]</scope>
    <source>
        <strain evidence="4">AkT22</strain>
    </source>
</reference>
<sequence length="594" mass="68522">MTYFGNNNLNSDFDKAYHKLLDEIVSQTSVAFYVLNLKNHSIEFTNNAFNSLFACQSGYFHKKDFSLFKDFLTEEDYLCFFKIHFQSYIRLTRAKPNKTVQEINILDKNLKQRTLKVSISSLSLSQDCKPSHVLVQLIDITIQKNREKELIESEKILHFISHHDALTELPNRKLLIHYLNDSILDFEKKQEGFTVIFFDIDNFKNINDSYGHKVGDSVLLAFSQRIKEVIYPGDILGRLAGDEFVLIAFNVSTDQQIESLAKKIILQFKKMIEIDELKFLVTCSLGISKFPDDGKTPGDLIKNADIAMYHAKRNGKNFYKTYEPNMTLEIFKRLETEREMMNAINEEQFEVYYQPQVNINTNEVVGLEALIRWNHPTKGLINPDDFIPIAEELRLIIPLGEFVFHRSCQQVQTLIDENLFNGYLSINVSGVQIERGNFVEFVKDSLGKTLFEPTKIELEITESVIMNDTKSWIDVLNNLKSIGCKVAIDDFGKGYSSLTHLSNLPIDKIKIDKAFIDDISETQNSRLITEIVMFLAKKMDLTPFAEGVESEVQRDILMSLGCEFVQGYFFSKPKSFNDIKNWLKSVRDTQCLEN</sequence>
<evidence type="ECO:0000259" key="1">
    <source>
        <dbReference type="PROSITE" id="PS50883"/>
    </source>
</evidence>
<evidence type="ECO:0008006" key="5">
    <source>
        <dbReference type="Google" id="ProtNLM"/>
    </source>
</evidence>
<dbReference type="EMBL" id="AP021888">
    <property type="protein sequence ID" value="BBP44504.1"/>
    <property type="molecule type" value="Genomic_DNA"/>
</dbReference>
<organism evidence="3 4">
    <name type="scientific">Thiosulfativibrio zosterae</name>
    <dbReference type="NCBI Taxonomy" id="2675053"/>
    <lineage>
        <taxon>Bacteria</taxon>
        <taxon>Pseudomonadati</taxon>
        <taxon>Pseudomonadota</taxon>
        <taxon>Gammaproteobacteria</taxon>
        <taxon>Thiotrichales</taxon>
        <taxon>Piscirickettsiaceae</taxon>
        <taxon>Thiosulfativibrio</taxon>
    </lineage>
</organism>
<dbReference type="RefSeq" id="WP_173292218.1">
    <property type="nucleotide sequence ID" value="NZ_AP021888.1"/>
</dbReference>
<dbReference type="InterPro" id="IPR000160">
    <property type="entry name" value="GGDEF_dom"/>
</dbReference>
<dbReference type="AlphaFoldDB" id="A0A6F8PR39"/>
<evidence type="ECO:0000313" key="3">
    <source>
        <dbReference type="EMBL" id="BBP44504.1"/>
    </source>
</evidence>
<dbReference type="SUPFAM" id="SSF55073">
    <property type="entry name" value="Nucleotide cyclase"/>
    <property type="match status" value="1"/>
</dbReference>
<dbReference type="Gene3D" id="3.30.450.20">
    <property type="entry name" value="PAS domain"/>
    <property type="match status" value="1"/>
</dbReference>
<dbReference type="Pfam" id="PF00563">
    <property type="entry name" value="EAL"/>
    <property type="match status" value="1"/>
</dbReference>
<dbReference type="Gene3D" id="3.20.20.450">
    <property type="entry name" value="EAL domain"/>
    <property type="match status" value="1"/>
</dbReference>
<dbReference type="Pfam" id="PF00990">
    <property type="entry name" value="GGDEF"/>
    <property type="match status" value="1"/>
</dbReference>
<dbReference type="InterPro" id="IPR052155">
    <property type="entry name" value="Biofilm_reg_signaling"/>
</dbReference>
<dbReference type="InterPro" id="IPR043128">
    <property type="entry name" value="Rev_trsase/Diguanyl_cyclase"/>
</dbReference>
<dbReference type="Gene3D" id="3.30.70.270">
    <property type="match status" value="1"/>
</dbReference>
<proteinExistence type="predicted"/>
<dbReference type="PANTHER" id="PTHR44757:SF2">
    <property type="entry name" value="BIOFILM ARCHITECTURE MAINTENANCE PROTEIN MBAA"/>
    <property type="match status" value="1"/>
</dbReference>
<evidence type="ECO:0000259" key="2">
    <source>
        <dbReference type="PROSITE" id="PS50887"/>
    </source>
</evidence>
<dbReference type="KEGG" id="tzo:THMIRHAT_22500"/>
<dbReference type="NCBIfam" id="TIGR00254">
    <property type="entry name" value="GGDEF"/>
    <property type="match status" value="1"/>
</dbReference>
<dbReference type="Proteomes" id="UP000501466">
    <property type="component" value="Chromosome"/>
</dbReference>
<keyword evidence="4" id="KW-1185">Reference proteome</keyword>
<accession>A0A6F8PR39</accession>
<gene>
    <name evidence="3" type="ORF">THMIRHAT_22500</name>
</gene>
<evidence type="ECO:0000313" key="4">
    <source>
        <dbReference type="Proteomes" id="UP000501466"/>
    </source>
</evidence>